<organism evidence="8 9">
    <name type="scientific">Haematococcus lacustris</name>
    <name type="common">Green alga</name>
    <name type="synonym">Haematococcus pluvialis</name>
    <dbReference type="NCBI Taxonomy" id="44745"/>
    <lineage>
        <taxon>Eukaryota</taxon>
        <taxon>Viridiplantae</taxon>
        <taxon>Chlorophyta</taxon>
        <taxon>core chlorophytes</taxon>
        <taxon>Chlorophyceae</taxon>
        <taxon>CS clade</taxon>
        <taxon>Chlamydomonadales</taxon>
        <taxon>Haematococcaceae</taxon>
        <taxon>Haematococcus</taxon>
    </lineage>
</organism>
<accession>A0A699YWD1</accession>
<dbReference type="InterPro" id="IPR008927">
    <property type="entry name" value="6-PGluconate_DH-like_C_sf"/>
</dbReference>
<gene>
    <name evidence="8" type="ORF">HaLaN_10582</name>
</gene>
<dbReference type="PRINTS" id="PR00077">
    <property type="entry name" value="GPDHDRGNASE"/>
</dbReference>
<evidence type="ECO:0000313" key="8">
    <source>
        <dbReference type="EMBL" id="GFH14513.1"/>
    </source>
</evidence>
<evidence type="ECO:0000256" key="1">
    <source>
        <dbReference type="ARBA" id="ARBA00011009"/>
    </source>
</evidence>
<dbReference type="InterPro" id="IPR011128">
    <property type="entry name" value="G3P_DH_NAD-dep_N"/>
</dbReference>
<dbReference type="AlphaFoldDB" id="A0A699YWD1"/>
<evidence type="ECO:0000313" key="9">
    <source>
        <dbReference type="Proteomes" id="UP000485058"/>
    </source>
</evidence>
<comment type="catalytic activity">
    <reaction evidence="3 5">
        <text>sn-glycerol 3-phosphate + NAD(+) = dihydroxyacetone phosphate + NADH + H(+)</text>
        <dbReference type="Rhea" id="RHEA:11092"/>
        <dbReference type="ChEBI" id="CHEBI:15378"/>
        <dbReference type="ChEBI" id="CHEBI:57540"/>
        <dbReference type="ChEBI" id="CHEBI:57597"/>
        <dbReference type="ChEBI" id="CHEBI:57642"/>
        <dbReference type="ChEBI" id="CHEBI:57945"/>
        <dbReference type="EC" id="1.1.1.8"/>
    </reaction>
</comment>
<evidence type="ECO:0000256" key="2">
    <source>
        <dbReference type="ARBA" id="ARBA00023002"/>
    </source>
</evidence>
<dbReference type="PANTHER" id="PTHR11728:SF1">
    <property type="entry name" value="GLYCEROL-3-PHOSPHATE DEHYDROGENASE [NAD(+)] 2, CHLOROPLASTIC"/>
    <property type="match status" value="1"/>
</dbReference>
<dbReference type="InterPro" id="IPR006168">
    <property type="entry name" value="G3P_DH_NAD-dep"/>
</dbReference>
<dbReference type="InterPro" id="IPR013328">
    <property type="entry name" value="6PGD_dom2"/>
</dbReference>
<dbReference type="Pfam" id="PF07479">
    <property type="entry name" value="NAD_Gly3P_dh_C"/>
    <property type="match status" value="1"/>
</dbReference>
<dbReference type="Pfam" id="PF01210">
    <property type="entry name" value="NAD_Gly3P_dh_N"/>
    <property type="match status" value="1"/>
</dbReference>
<dbReference type="GO" id="GO:0005975">
    <property type="term" value="P:carbohydrate metabolic process"/>
    <property type="evidence" value="ECO:0007669"/>
    <property type="project" value="InterPro"/>
</dbReference>
<dbReference type="PANTHER" id="PTHR11728">
    <property type="entry name" value="GLYCEROL-3-PHOSPHATE DEHYDROGENASE"/>
    <property type="match status" value="1"/>
</dbReference>
<comment type="caution">
    <text evidence="8">The sequence shown here is derived from an EMBL/GenBank/DDBJ whole genome shotgun (WGS) entry which is preliminary data.</text>
</comment>
<dbReference type="Gene3D" id="3.40.50.720">
    <property type="entry name" value="NAD(P)-binding Rossmann-like Domain"/>
    <property type="match status" value="1"/>
</dbReference>
<evidence type="ECO:0000256" key="4">
    <source>
        <dbReference type="RuleBase" id="RU000437"/>
    </source>
</evidence>
<proteinExistence type="inferred from homology"/>
<protein>
    <recommendedName>
        <fullName evidence="5">Glycerol-3-phosphate dehydrogenase [NAD(+)]</fullName>
        <ecNumber evidence="5">1.1.1.8</ecNumber>
    </recommendedName>
</protein>
<dbReference type="EC" id="1.1.1.8" evidence="5"/>
<dbReference type="Proteomes" id="UP000485058">
    <property type="component" value="Unassembled WGS sequence"/>
</dbReference>
<dbReference type="GO" id="GO:0046168">
    <property type="term" value="P:glycerol-3-phosphate catabolic process"/>
    <property type="evidence" value="ECO:0007669"/>
    <property type="project" value="UniProtKB-UniRule"/>
</dbReference>
<evidence type="ECO:0000256" key="3">
    <source>
        <dbReference type="ARBA" id="ARBA00048683"/>
    </source>
</evidence>
<dbReference type="SUPFAM" id="SSF51735">
    <property type="entry name" value="NAD(P)-binding Rossmann-fold domains"/>
    <property type="match status" value="1"/>
</dbReference>
<sequence>MGLKVGTGLMMSELVPSALERKQPAVFLSGPSFAKEVMEQRPTGVVAACKDGHLARTVQALLASQVMRVNTTSDVVGVEICGALKNVLAIAAGIVEGLDLGHNAMAALIAQGCSEISLVLLLLMHT</sequence>
<evidence type="ECO:0000259" key="7">
    <source>
        <dbReference type="Pfam" id="PF07479"/>
    </source>
</evidence>
<dbReference type="GO" id="GO:0051287">
    <property type="term" value="F:NAD binding"/>
    <property type="evidence" value="ECO:0007669"/>
    <property type="project" value="UniProtKB-UniRule"/>
</dbReference>
<evidence type="ECO:0000259" key="6">
    <source>
        <dbReference type="Pfam" id="PF01210"/>
    </source>
</evidence>
<dbReference type="EMBL" id="BLLF01000735">
    <property type="protein sequence ID" value="GFH14513.1"/>
    <property type="molecule type" value="Genomic_DNA"/>
</dbReference>
<keyword evidence="9" id="KW-1185">Reference proteome</keyword>
<keyword evidence="4" id="KW-0520">NAD</keyword>
<dbReference type="Gene3D" id="1.10.1040.10">
    <property type="entry name" value="N-(1-d-carboxylethyl)-l-norvaline Dehydrogenase, domain 2"/>
    <property type="match status" value="1"/>
</dbReference>
<reference evidence="8 9" key="1">
    <citation type="submission" date="2020-02" db="EMBL/GenBank/DDBJ databases">
        <title>Draft genome sequence of Haematococcus lacustris strain NIES-144.</title>
        <authorList>
            <person name="Morimoto D."/>
            <person name="Nakagawa S."/>
            <person name="Yoshida T."/>
            <person name="Sawayama S."/>
        </authorList>
    </citation>
    <scope>NUCLEOTIDE SEQUENCE [LARGE SCALE GENOMIC DNA]</scope>
    <source>
        <strain evidence="8 9">NIES-144</strain>
    </source>
</reference>
<comment type="similarity">
    <text evidence="1 4">Belongs to the NAD-dependent glycerol-3-phosphate dehydrogenase family.</text>
</comment>
<feature type="domain" description="Glycerol-3-phosphate dehydrogenase NAD-dependent N-terminal" evidence="6">
    <location>
        <begin position="2"/>
        <end position="54"/>
    </location>
</feature>
<dbReference type="GO" id="GO:0141152">
    <property type="term" value="F:glycerol-3-phosphate dehydrogenase (NAD+) activity"/>
    <property type="evidence" value="ECO:0007669"/>
    <property type="project" value="UniProtKB-UniRule"/>
</dbReference>
<dbReference type="InterPro" id="IPR036291">
    <property type="entry name" value="NAD(P)-bd_dom_sf"/>
</dbReference>
<evidence type="ECO:0000256" key="5">
    <source>
        <dbReference type="RuleBase" id="RU361243"/>
    </source>
</evidence>
<keyword evidence="2 4" id="KW-0560">Oxidoreductase</keyword>
<dbReference type="InterPro" id="IPR006109">
    <property type="entry name" value="G3P_DH_NAD-dep_C"/>
</dbReference>
<name>A0A699YWD1_HAELA</name>
<dbReference type="PROSITE" id="PS00957">
    <property type="entry name" value="NAD_G3PDH"/>
    <property type="match status" value="1"/>
</dbReference>
<dbReference type="SUPFAM" id="SSF48179">
    <property type="entry name" value="6-phosphogluconate dehydrogenase C-terminal domain-like"/>
    <property type="match status" value="1"/>
</dbReference>
<feature type="domain" description="Glycerol-3-phosphate dehydrogenase NAD-dependent C-terminal" evidence="7">
    <location>
        <begin position="74"/>
        <end position="119"/>
    </location>
</feature>
<dbReference type="GO" id="GO:0005829">
    <property type="term" value="C:cytosol"/>
    <property type="evidence" value="ECO:0007669"/>
    <property type="project" value="TreeGrafter"/>
</dbReference>